<dbReference type="PIRSF" id="PIRSF029120">
    <property type="entry name" value="UCP029120"/>
    <property type="match status" value="1"/>
</dbReference>
<proteinExistence type="predicted"/>
<dbReference type="Gene3D" id="3.30.470.20">
    <property type="entry name" value="ATP-grasp fold, B domain"/>
    <property type="match status" value="1"/>
</dbReference>
<reference evidence="4" key="1">
    <citation type="journal article" date="2019" name="Int. J. Syst. Evol. Microbiol.">
        <title>The Global Catalogue of Microorganisms (GCM) 10K type strain sequencing project: providing services to taxonomists for standard genome sequencing and annotation.</title>
        <authorList>
            <consortium name="The Broad Institute Genomics Platform"/>
            <consortium name="The Broad Institute Genome Sequencing Center for Infectious Disease"/>
            <person name="Wu L."/>
            <person name="Ma J."/>
        </authorList>
    </citation>
    <scope>NUCLEOTIDE SEQUENCE [LARGE SCALE GENOMIC DNA]</scope>
    <source>
        <strain evidence="4">JCM 31404</strain>
    </source>
</reference>
<dbReference type="Gene3D" id="3.40.50.20">
    <property type="match status" value="1"/>
</dbReference>
<evidence type="ECO:0000256" key="1">
    <source>
        <dbReference type="PROSITE-ProRule" id="PRU00409"/>
    </source>
</evidence>
<dbReference type="PROSITE" id="PS50975">
    <property type="entry name" value="ATP_GRASP"/>
    <property type="match status" value="1"/>
</dbReference>
<dbReference type="SUPFAM" id="SSF56059">
    <property type="entry name" value="Glutathione synthetase ATP-binding domain-like"/>
    <property type="match status" value="1"/>
</dbReference>
<evidence type="ECO:0000313" key="3">
    <source>
        <dbReference type="EMBL" id="GGR60384.1"/>
    </source>
</evidence>
<name>A0ABQ2RS76_9DEIO</name>
<protein>
    <recommendedName>
        <fullName evidence="2">ATP-grasp domain-containing protein</fullName>
    </recommendedName>
</protein>
<keyword evidence="4" id="KW-1185">Reference proteome</keyword>
<dbReference type="InterPro" id="IPR011761">
    <property type="entry name" value="ATP-grasp"/>
</dbReference>
<keyword evidence="1" id="KW-0067">ATP-binding</keyword>
<dbReference type="RefSeq" id="WP_189065112.1">
    <property type="nucleotide sequence ID" value="NZ_BMQM01000014.1"/>
</dbReference>
<gene>
    <name evidence="3" type="ORF">GCM10008959_22830</name>
</gene>
<comment type="caution">
    <text evidence="3">The sequence shown here is derived from an EMBL/GenBank/DDBJ whole genome shotgun (WGS) entry which is preliminary data.</text>
</comment>
<dbReference type="PROSITE" id="PS00867">
    <property type="entry name" value="CPSASE_2"/>
    <property type="match status" value="1"/>
</dbReference>
<dbReference type="Pfam" id="PF15632">
    <property type="entry name" value="ATPgrasp_Ter"/>
    <property type="match status" value="1"/>
</dbReference>
<dbReference type="InterPro" id="IPR005479">
    <property type="entry name" value="CPAse_ATP-bd"/>
</dbReference>
<dbReference type="InterPro" id="IPR011226">
    <property type="entry name" value="ATP-grasp_fam"/>
</dbReference>
<accession>A0ABQ2RS76</accession>
<dbReference type="EMBL" id="BMQM01000014">
    <property type="protein sequence ID" value="GGR60384.1"/>
    <property type="molecule type" value="Genomic_DNA"/>
</dbReference>
<evidence type="ECO:0000259" key="2">
    <source>
        <dbReference type="PROSITE" id="PS50975"/>
    </source>
</evidence>
<dbReference type="Proteomes" id="UP000634308">
    <property type="component" value="Unassembled WGS sequence"/>
</dbReference>
<keyword evidence="1" id="KW-0547">Nucleotide-binding</keyword>
<sequence length="366" mass="39983">MTSDRTTTPTARPRRVLFNKNFSVTAAQITALEGSGFEVWASHTDAGHGTLAAAPHTFLEPRGLIGDEYADWLRRACQERGIDALIPGKERELLARHAPAFAQSGTAVLAPASEDTQRLLERKDEFLRGWDASVLPIPRWTTFDSLSSFDAAWDALSESGVRLCVKPARGIYASGFRVLTPEPDLGSFLKGELYQMSHAAAREMFAAPGLPTMLLMHTLEGAERSVDCVAWQGRLIRAVVRRKGPDGQRIEDRPDLVRAAEQIAQAYGLSGIFNFQTKDQSRPGDPARVANMLEINARASGGLRYSMAAGVNFPLLLLRAWEGTLDWDALPPVQTGLNVAEDKVVRVVQPEVSPEVSQEEVAQAPA</sequence>
<organism evidence="3 4">
    <name type="scientific">Deinococcus seoulensis</name>
    <dbReference type="NCBI Taxonomy" id="1837379"/>
    <lineage>
        <taxon>Bacteria</taxon>
        <taxon>Thermotogati</taxon>
        <taxon>Deinococcota</taxon>
        <taxon>Deinococci</taxon>
        <taxon>Deinococcales</taxon>
        <taxon>Deinococcaceae</taxon>
        <taxon>Deinococcus</taxon>
    </lineage>
</organism>
<feature type="domain" description="ATP-grasp" evidence="2">
    <location>
        <begin position="127"/>
        <end position="322"/>
    </location>
</feature>
<evidence type="ECO:0000313" key="4">
    <source>
        <dbReference type="Proteomes" id="UP000634308"/>
    </source>
</evidence>